<accession>A0A9W7NIB0</accession>
<dbReference type="AlphaFoldDB" id="A0A9W7NIB0"/>
<dbReference type="EMBL" id="QOKW01000012">
    <property type="protein sequence ID" value="KAA0679465.1"/>
    <property type="molecule type" value="Genomic_DNA"/>
</dbReference>
<dbReference type="InterPro" id="IPR010982">
    <property type="entry name" value="Lambda_DNA-bd_dom_sf"/>
</dbReference>
<dbReference type="InterPro" id="IPR001387">
    <property type="entry name" value="Cro/C1-type_HTH"/>
</dbReference>
<evidence type="ECO:0000256" key="1">
    <source>
        <dbReference type="SAM" id="MobiDB-lite"/>
    </source>
</evidence>
<dbReference type="Proteomes" id="UP000480854">
    <property type="component" value="Unassembled WGS sequence"/>
</dbReference>
<sequence length="93" mass="10034">MTDLLTLDDVRKLVRVERKRRGLTQGDAAGLIGHTQKWLSDFENGKADPPTSMTLKLLVLLGIPLRAGVAAESAATPPEAGLDEREVDIDEGL</sequence>
<dbReference type="SMART" id="SM00530">
    <property type="entry name" value="HTH_XRE"/>
    <property type="match status" value="1"/>
</dbReference>
<dbReference type="Pfam" id="PF13560">
    <property type="entry name" value="HTH_31"/>
    <property type="match status" value="1"/>
</dbReference>
<dbReference type="RefSeq" id="WP_149469916.1">
    <property type="nucleotide sequence ID" value="NZ_QOKW01000012.1"/>
</dbReference>
<dbReference type="OrthoDB" id="9815697at2"/>
<evidence type="ECO:0000313" key="3">
    <source>
        <dbReference type="EMBL" id="KAA0679465.1"/>
    </source>
</evidence>
<protein>
    <submittedName>
        <fullName evidence="3">Helix-turn-helix domain-containing protein</fullName>
    </submittedName>
</protein>
<dbReference type="CDD" id="cd00093">
    <property type="entry name" value="HTH_XRE"/>
    <property type="match status" value="1"/>
</dbReference>
<dbReference type="PROSITE" id="PS50943">
    <property type="entry name" value="HTH_CROC1"/>
    <property type="match status" value="1"/>
</dbReference>
<dbReference type="GO" id="GO:0003677">
    <property type="term" value="F:DNA binding"/>
    <property type="evidence" value="ECO:0007669"/>
    <property type="project" value="InterPro"/>
</dbReference>
<dbReference type="SUPFAM" id="SSF47413">
    <property type="entry name" value="lambda repressor-like DNA-binding domains"/>
    <property type="match status" value="1"/>
</dbReference>
<name>A0A9W7NIB0_9PROT</name>
<keyword evidence="4" id="KW-1185">Reference proteome</keyword>
<reference evidence="3 4" key="1">
    <citation type="submission" date="2018-07" db="EMBL/GenBank/DDBJ databases">
        <title>Genome sequence of Azospirillum sp. ATCC 49961.</title>
        <authorList>
            <person name="Sant'Anna F.H."/>
            <person name="Baldani J.I."/>
            <person name="Zilli J.E."/>
            <person name="Reis V.M."/>
            <person name="Hartmann A."/>
            <person name="Cruz L."/>
            <person name="de Souza E.M."/>
            <person name="de Oliveira Pedrosa F."/>
            <person name="Passaglia L.M.P."/>
        </authorList>
    </citation>
    <scope>NUCLEOTIDE SEQUENCE [LARGE SCALE GENOMIC DNA]</scope>
    <source>
        <strain evidence="3 4">ATCC 49961</strain>
    </source>
</reference>
<feature type="domain" description="HTH cro/C1-type" evidence="2">
    <location>
        <begin position="14"/>
        <end position="68"/>
    </location>
</feature>
<comment type="caution">
    <text evidence="3">The sequence shown here is derived from an EMBL/GenBank/DDBJ whole genome shotgun (WGS) entry which is preliminary data.</text>
</comment>
<proteinExistence type="predicted"/>
<gene>
    <name evidence="3" type="ORF">DS843_16100</name>
</gene>
<dbReference type="Gene3D" id="1.10.260.40">
    <property type="entry name" value="lambda repressor-like DNA-binding domains"/>
    <property type="match status" value="1"/>
</dbReference>
<evidence type="ECO:0000313" key="4">
    <source>
        <dbReference type="Proteomes" id="UP000480854"/>
    </source>
</evidence>
<organism evidence="3 4">
    <name type="scientific">Roseomonas genomospecies 6</name>
    <dbReference type="NCBI Taxonomy" id="214106"/>
    <lineage>
        <taxon>Bacteria</taxon>
        <taxon>Pseudomonadati</taxon>
        <taxon>Pseudomonadota</taxon>
        <taxon>Alphaproteobacteria</taxon>
        <taxon>Acetobacterales</taxon>
        <taxon>Roseomonadaceae</taxon>
        <taxon>Roseomonas</taxon>
    </lineage>
</organism>
<evidence type="ECO:0000259" key="2">
    <source>
        <dbReference type="PROSITE" id="PS50943"/>
    </source>
</evidence>
<feature type="region of interest" description="Disordered" evidence="1">
    <location>
        <begin position="72"/>
        <end position="93"/>
    </location>
</feature>